<organism evidence="9">
    <name type="scientific">Nyssomyia neivai</name>
    <dbReference type="NCBI Taxonomy" id="330878"/>
    <lineage>
        <taxon>Eukaryota</taxon>
        <taxon>Metazoa</taxon>
        <taxon>Ecdysozoa</taxon>
        <taxon>Arthropoda</taxon>
        <taxon>Hexapoda</taxon>
        <taxon>Insecta</taxon>
        <taxon>Pterygota</taxon>
        <taxon>Neoptera</taxon>
        <taxon>Endopterygota</taxon>
        <taxon>Diptera</taxon>
        <taxon>Nematocera</taxon>
        <taxon>Psychodoidea</taxon>
        <taxon>Psychodidae</taxon>
        <taxon>Nyssomyia</taxon>
    </lineage>
</organism>
<feature type="compositionally biased region" description="Basic and acidic residues" evidence="6">
    <location>
        <begin position="505"/>
        <end position="520"/>
    </location>
</feature>
<feature type="compositionally biased region" description="Basic and acidic residues" evidence="6">
    <location>
        <begin position="1373"/>
        <end position="1388"/>
    </location>
</feature>
<dbReference type="InterPro" id="IPR001965">
    <property type="entry name" value="Znf_PHD"/>
</dbReference>
<feature type="coiled-coil region" evidence="5">
    <location>
        <begin position="799"/>
        <end position="826"/>
    </location>
</feature>
<feature type="compositionally biased region" description="Polar residues" evidence="6">
    <location>
        <begin position="1879"/>
        <end position="1897"/>
    </location>
</feature>
<feature type="compositionally biased region" description="Polar residues" evidence="6">
    <location>
        <begin position="1837"/>
        <end position="1851"/>
    </location>
</feature>
<accession>A0A1L8DFH9</accession>
<dbReference type="PROSITE" id="PS01359">
    <property type="entry name" value="ZF_PHD_1"/>
    <property type="match status" value="1"/>
</dbReference>
<feature type="region of interest" description="Disordered" evidence="6">
    <location>
        <begin position="828"/>
        <end position="885"/>
    </location>
</feature>
<keyword evidence="5" id="KW-0175">Coiled coil</keyword>
<dbReference type="InterPro" id="IPR011011">
    <property type="entry name" value="Znf_FYVE_PHD"/>
</dbReference>
<keyword evidence="3" id="KW-0862">Zinc</keyword>
<feature type="compositionally biased region" description="Basic and acidic residues" evidence="6">
    <location>
        <begin position="990"/>
        <end position="1008"/>
    </location>
</feature>
<dbReference type="EMBL" id="GFDF01008886">
    <property type="protein sequence ID" value="JAV05198.1"/>
    <property type="molecule type" value="Transcribed_RNA"/>
</dbReference>
<dbReference type="Pfam" id="PF13639">
    <property type="entry name" value="zf-RING_2"/>
    <property type="match status" value="2"/>
</dbReference>
<dbReference type="PANTHER" id="PTHR12618:SF20">
    <property type="entry name" value="PHD AND RING FINGER DOMAIN-CONTAINING PROTEIN 1"/>
    <property type="match status" value="1"/>
</dbReference>
<evidence type="ECO:0000256" key="5">
    <source>
        <dbReference type="SAM" id="Coils"/>
    </source>
</evidence>
<dbReference type="SMART" id="SM00184">
    <property type="entry name" value="RING"/>
    <property type="match status" value="3"/>
</dbReference>
<feature type="compositionally biased region" description="Gly residues" evidence="6">
    <location>
        <begin position="1493"/>
        <end position="1504"/>
    </location>
</feature>
<dbReference type="SMART" id="SM00249">
    <property type="entry name" value="PHD"/>
    <property type="match status" value="1"/>
</dbReference>
<dbReference type="PROSITE" id="PS50089">
    <property type="entry name" value="ZF_RING_2"/>
    <property type="match status" value="2"/>
</dbReference>
<feature type="compositionally biased region" description="Basic residues" evidence="6">
    <location>
        <begin position="15"/>
        <end position="24"/>
    </location>
</feature>
<dbReference type="SUPFAM" id="SSF57850">
    <property type="entry name" value="RING/U-box"/>
    <property type="match status" value="2"/>
</dbReference>
<reference evidence="9" key="1">
    <citation type="submission" date="2016-12" db="EMBL/GenBank/DDBJ databases">
        <title>An insight into the sialome and mialome of the sand fly, Nyssomyia neivai.</title>
        <authorList>
            <person name="Sebastian V."/>
            <person name="Goulart T.M."/>
            <person name="Oliveira W."/>
            <person name="Calvo E."/>
            <person name="Oliveira L.F."/>
            <person name="Pinto M.C."/>
            <person name="Rosselino A.M."/>
            <person name="Ribeiro J.M."/>
        </authorList>
    </citation>
    <scope>NUCLEOTIDE SEQUENCE</scope>
</reference>
<keyword evidence="2 4" id="KW-0863">Zinc-finger</keyword>
<feature type="region of interest" description="Disordered" evidence="6">
    <location>
        <begin position="1"/>
        <end position="87"/>
    </location>
</feature>
<evidence type="ECO:0000256" key="2">
    <source>
        <dbReference type="ARBA" id="ARBA00022771"/>
    </source>
</evidence>
<feature type="compositionally biased region" description="Polar residues" evidence="6">
    <location>
        <begin position="1675"/>
        <end position="1703"/>
    </location>
</feature>
<feature type="region of interest" description="Disordered" evidence="6">
    <location>
        <begin position="501"/>
        <end position="697"/>
    </location>
</feature>
<feature type="domain" description="RING-type" evidence="8">
    <location>
        <begin position="90"/>
        <end position="131"/>
    </location>
</feature>
<feature type="compositionally biased region" description="Acidic residues" evidence="6">
    <location>
        <begin position="717"/>
        <end position="738"/>
    </location>
</feature>
<feature type="compositionally biased region" description="Polar residues" evidence="6">
    <location>
        <begin position="1395"/>
        <end position="1421"/>
    </location>
</feature>
<feature type="compositionally biased region" description="Basic residues" evidence="6">
    <location>
        <begin position="1552"/>
        <end position="1562"/>
    </location>
</feature>
<feature type="compositionally biased region" description="Basic residues" evidence="6">
    <location>
        <begin position="1361"/>
        <end position="1372"/>
    </location>
</feature>
<dbReference type="SUPFAM" id="SSF57903">
    <property type="entry name" value="FYVE/PHD zinc finger"/>
    <property type="match status" value="1"/>
</dbReference>
<dbReference type="Gene3D" id="3.30.40.10">
    <property type="entry name" value="Zinc/RING finger domain, C3HC4 (zinc finger)"/>
    <property type="match status" value="3"/>
</dbReference>
<dbReference type="InterPro" id="IPR013083">
    <property type="entry name" value="Znf_RING/FYVE/PHD"/>
</dbReference>
<feature type="compositionally biased region" description="Basic and acidic residues" evidence="6">
    <location>
        <begin position="1020"/>
        <end position="1095"/>
    </location>
</feature>
<feature type="compositionally biased region" description="Basic residues" evidence="6">
    <location>
        <begin position="1124"/>
        <end position="1198"/>
    </location>
</feature>
<name>A0A1L8DFH9_9DIPT</name>
<dbReference type="InterPro" id="IPR019787">
    <property type="entry name" value="Znf_PHD-finger"/>
</dbReference>
<evidence type="ECO:0000256" key="4">
    <source>
        <dbReference type="PROSITE-ProRule" id="PRU00175"/>
    </source>
</evidence>
<feature type="region of interest" description="Disordered" evidence="6">
    <location>
        <begin position="1879"/>
        <end position="1915"/>
    </location>
</feature>
<dbReference type="Pfam" id="PF23030">
    <property type="entry name" value="SCAF11-like_C"/>
    <property type="match status" value="1"/>
</dbReference>
<feature type="compositionally biased region" description="Basic residues" evidence="6">
    <location>
        <begin position="1009"/>
        <end position="1019"/>
    </location>
</feature>
<feature type="compositionally biased region" description="Low complexity" evidence="6">
    <location>
        <begin position="1727"/>
        <end position="1745"/>
    </location>
</feature>
<proteinExistence type="predicted"/>
<evidence type="ECO:0000256" key="1">
    <source>
        <dbReference type="ARBA" id="ARBA00022723"/>
    </source>
</evidence>
<feature type="region of interest" description="Disordered" evidence="6">
    <location>
        <begin position="899"/>
        <end position="1663"/>
    </location>
</feature>
<feature type="compositionally biased region" description="Basic and acidic residues" evidence="6">
    <location>
        <begin position="1506"/>
        <end position="1522"/>
    </location>
</feature>
<feature type="compositionally biased region" description="Polar residues" evidence="6">
    <location>
        <begin position="1712"/>
        <end position="1725"/>
    </location>
</feature>
<dbReference type="InterPro" id="IPR017907">
    <property type="entry name" value="Znf_RING_CS"/>
</dbReference>
<feature type="compositionally biased region" description="Basic residues" evidence="6">
    <location>
        <begin position="1440"/>
        <end position="1459"/>
    </location>
</feature>
<feature type="compositionally biased region" description="Low complexity" evidence="6">
    <location>
        <begin position="594"/>
        <end position="621"/>
    </location>
</feature>
<feature type="compositionally biased region" description="Polar residues" evidence="6">
    <location>
        <begin position="830"/>
        <end position="839"/>
    </location>
</feature>
<dbReference type="InterPro" id="IPR057031">
    <property type="entry name" value="SFR19-like_C"/>
</dbReference>
<dbReference type="InterPro" id="IPR047157">
    <property type="entry name" value="PHRF1/Atg35"/>
</dbReference>
<dbReference type="InterPro" id="IPR001841">
    <property type="entry name" value="Znf_RING"/>
</dbReference>
<dbReference type="CDD" id="cd15543">
    <property type="entry name" value="PHD_RSF1"/>
    <property type="match status" value="1"/>
</dbReference>
<dbReference type="InterPro" id="IPR019786">
    <property type="entry name" value="Zinc_finger_PHD-type_CS"/>
</dbReference>
<dbReference type="Pfam" id="PF00628">
    <property type="entry name" value="PHD"/>
    <property type="match status" value="1"/>
</dbReference>
<evidence type="ECO:0000256" key="6">
    <source>
        <dbReference type="SAM" id="MobiDB-lite"/>
    </source>
</evidence>
<protein>
    <submittedName>
        <fullName evidence="9">Putative splicing factor arginine/serine-rich 19</fullName>
    </submittedName>
</protein>
<feature type="region of interest" description="Disordered" evidence="6">
    <location>
        <begin position="1675"/>
        <end position="1860"/>
    </location>
</feature>
<feature type="compositionally biased region" description="Acidic residues" evidence="6">
    <location>
        <begin position="660"/>
        <end position="672"/>
    </location>
</feature>
<feature type="compositionally biased region" description="Basic residues" evidence="6">
    <location>
        <begin position="1300"/>
        <end position="1309"/>
    </location>
</feature>
<evidence type="ECO:0000259" key="8">
    <source>
        <dbReference type="PROSITE" id="PS50089"/>
    </source>
</evidence>
<feature type="compositionally biased region" description="Low complexity" evidence="6">
    <location>
        <begin position="530"/>
        <end position="555"/>
    </location>
</feature>
<evidence type="ECO:0000259" key="7">
    <source>
        <dbReference type="PROSITE" id="PS50016"/>
    </source>
</evidence>
<feature type="compositionally biased region" description="Acidic residues" evidence="6">
    <location>
        <begin position="1569"/>
        <end position="1582"/>
    </location>
</feature>
<feature type="compositionally biased region" description="Polar residues" evidence="6">
    <location>
        <begin position="1778"/>
        <end position="1788"/>
    </location>
</feature>
<dbReference type="PROSITE" id="PS00518">
    <property type="entry name" value="ZF_RING_1"/>
    <property type="match status" value="2"/>
</dbReference>
<dbReference type="PROSITE" id="PS50016">
    <property type="entry name" value="ZF_PHD_2"/>
    <property type="match status" value="1"/>
</dbReference>
<evidence type="ECO:0000313" key="9">
    <source>
        <dbReference type="EMBL" id="JAV05198.1"/>
    </source>
</evidence>
<keyword evidence="1" id="KW-0479">Metal-binding</keyword>
<feature type="region of interest" description="Disordered" evidence="6">
    <location>
        <begin position="717"/>
        <end position="740"/>
    </location>
</feature>
<dbReference type="PANTHER" id="PTHR12618">
    <property type="entry name" value="PHD AND RING FINGER DOMAIN-CONTAINING PROTEIN 1"/>
    <property type="match status" value="1"/>
</dbReference>
<feature type="compositionally biased region" description="Low complexity" evidence="6">
    <location>
        <begin position="1099"/>
        <end position="1111"/>
    </location>
</feature>
<sequence length="2031" mass="228744">MSDSDSDFNYPAAARRVRKTRRRRENAEMQLRSQRVQPAYKFDTDDSDESPRNVFVDTESEGEQPIGKRIRKPGLFDESSADSSGEGEKCPICFATLKEQEVGIPNACTHMYCAKCIEEWARDGKTCPIDRQSFSRLTILENIQSFKVVREVTMPEATAEQRLQPPADNVSEDELPLALRLQQPIDEDSNHSTSSGEKCPICFANFFEQEIGVPDSCGHKYCGRCIEEWSRTVRTCPIDRQTFTRITILENVRSPKKIREISVSHNPDVMVESELEDDGNVTYCTECNQSNFEETMLLCDSCNNGYHMHCLDPPLEQVPDGDWFCATCISCTGIETLFQTRRRVNRVRRTRTRRTRRTRSRRTCRIPLRSLLAGNNRATGAASNVETESGWDGPRLWDRHRAEVPRLAVFGLRDELDYFVSDDESEDVATRSSGSVGILLAPSRTRPSTLQSRKRILTNIVSPQSTSMDLLSNILTEQETWHNLSRRNNIKNVRIGSDGTFDFSDIVKGDKPTTEKKDPPPETQAPMYPRGGRNSGGYFNNNNRGNRGNFRNTSNYNYQGNTYQNSNYNQFNRSGNTSNFGNFQNSGRGGGGNFTNTFQSFQFRNNNNNQNQRGRQQYNQRARGGPFTPNRFNNQRNQNRDNVEEDFSNNTMCSNRQESESDYIENVNESDGDVLNTELPEQADQTDNVDNEEDDGSSAIETIQSSAMNAINSNYQDYDEDECDNNENDEQEYDEEYPPNESCDFTYPNVTPILPAAPATNYPERDEEDDCPNFSVYSAEAMKLANNLNEPQNVDETQLVENQQGYEEAEEDLVQLDDDEENADARNEEQLTNLRQIPINNDAPEEKDPQDLDNIPIPAPSLESIPIPGEKQSSEPPVRREKKGVLELYDDSDWEELNLIKTNEDRPVVAEENLPEEEEKQPEEFTADPRSYTPCLDENNQAPEVHKEDDDDDTIDISANPMDAGGIGGMDTELISDEDGVLNNGNVTAEPEKRPEGAEKKDADEKKGGAKSRGKKTKEFKKLSRNNRDRNYRDRERGRDRSRSYSNDKENDRRDSYSKRKEKRKDLARYDVRNVVEDRWQRRGRKDQYGRDTSRHRSLSSSPKRNSLSRSPSRRRSMSFSSRSPRRSLSRGRQPHRRRSLSRNRRNRRSASRRRSISRRRSPLRRRSFSRRRSLSRRRSPSRRRSFSRKRSLSRKRDRSYNRSASPRRFTRSRSMERPARGSRSPAVSFRRSRSRISPRPPSRERAKQPKRKKTSKDGRNKPKKIKKKHISTEKHATPEARGVVHKRKGPNVDEVSSAKKSKKSRSRSKSWNGEGSRAASFSMSPPPGENYEGVNPTSWTPPLNDAVREEFAAQAQEPKMRKKEKKRKQEKKRGDERRSKRAEKQSASKEVFASGNNILVSVSFNNDEPQPPQQTISVTLPPTKDGLITKRKTGDSGAKKSRKEKSKRPSKGSRKKRIDSKPVAIIDLDRPPFKEMTPSPKAVIVLSDSDGGDNGENNKGGGTPRLREMDDVDSRNERREIISQSRSPNLEVESTFTLGPKTPPEPEHIKFTLKTKNKTKSTRPNVLADEDEEELPSEPEEIERHNSSESVNKIGPNTPPEPAPCSPDAYDPFEPTKSPSQSRSPIAPAENSESAGQETSDKSGQAVVEDLPEAAAKTQEKVMNPVDLVMALMNSTTHAQMATDSHNTSTESQQSARISASPQEKPEEPKASSSGITIISNVLIQPSKSSAATSTPTTSSVTSTLLMPPIQAQTGGEKSPAKLIAPNVKPSPMKTPSVFTKTSSGSLISKLPLPKVGNQSGSRHNGDQDVIEMDSPYSPASSDFDGLFDPPAEQPGRQNMSRSANTSGQSMPKATPTKAATKAVGDIFDALFGGVSSPSAGNAQIRSQQKTKTTKTMARGQAKRTAIKGSKASTPVGLDEASMRIVDEVPGSAVELHFLRKLNRQERVVEEVKLVLKPHYNKKHITKDEYKDILRKAVPKICHSRTGEINPQKIQTLIEAYVRKFRIKRKISGSQPGPSGAAKNVKSLWA</sequence>
<dbReference type="GO" id="GO:0008270">
    <property type="term" value="F:zinc ion binding"/>
    <property type="evidence" value="ECO:0007669"/>
    <property type="project" value="UniProtKB-KW"/>
</dbReference>
<feature type="domain" description="PHD-type" evidence="7">
    <location>
        <begin position="281"/>
        <end position="331"/>
    </location>
</feature>
<feature type="compositionally biased region" description="Polar residues" evidence="6">
    <location>
        <begin position="556"/>
        <end position="578"/>
    </location>
</feature>
<evidence type="ECO:0000256" key="3">
    <source>
        <dbReference type="ARBA" id="ARBA00022833"/>
    </source>
</evidence>
<feature type="domain" description="RING-type" evidence="8">
    <location>
        <begin position="199"/>
        <end position="240"/>
    </location>
</feature>
<feature type="compositionally biased region" description="Acidic residues" evidence="6">
    <location>
        <begin position="687"/>
        <end position="696"/>
    </location>
</feature>
<feature type="compositionally biased region" description="Polar residues" evidence="6">
    <location>
        <begin position="1523"/>
        <end position="1538"/>
    </location>
</feature>